<gene>
    <name evidence="2" type="ORF">Godav_021065</name>
</gene>
<dbReference type="Proteomes" id="UP000593561">
    <property type="component" value="Unassembled WGS sequence"/>
</dbReference>
<evidence type="ECO:0000313" key="3">
    <source>
        <dbReference type="Proteomes" id="UP000593561"/>
    </source>
</evidence>
<evidence type="ECO:0000256" key="1">
    <source>
        <dbReference type="SAM" id="MobiDB-lite"/>
    </source>
</evidence>
<evidence type="ECO:0000313" key="2">
    <source>
        <dbReference type="EMBL" id="MBA0608908.1"/>
    </source>
</evidence>
<reference evidence="2 3" key="1">
    <citation type="journal article" date="2019" name="Genome Biol. Evol.">
        <title>Insights into the evolution of the New World diploid cottons (Gossypium, subgenus Houzingenia) based on genome sequencing.</title>
        <authorList>
            <person name="Grover C.E."/>
            <person name="Arick M.A. 2nd"/>
            <person name="Thrash A."/>
            <person name="Conover J.L."/>
            <person name="Sanders W.S."/>
            <person name="Peterson D.G."/>
            <person name="Frelichowski J.E."/>
            <person name="Scheffler J.A."/>
            <person name="Scheffler B.E."/>
            <person name="Wendel J.F."/>
        </authorList>
    </citation>
    <scope>NUCLEOTIDE SEQUENCE [LARGE SCALE GENOMIC DNA]</scope>
    <source>
        <strain evidence="2">27</strain>
        <tissue evidence="2">Leaf</tissue>
    </source>
</reference>
<protein>
    <submittedName>
        <fullName evidence="2">Uncharacterized protein</fullName>
    </submittedName>
</protein>
<organism evidence="2 3">
    <name type="scientific">Gossypium davidsonii</name>
    <name type="common">Davidson's cotton</name>
    <name type="synonym">Gossypium klotzschianum subsp. davidsonii</name>
    <dbReference type="NCBI Taxonomy" id="34287"/>
    <lineage>
        <taxon>Eukaryota</taxon>
        <taxon>Viridiplantae</taxon>
        <taxon>Streptophyta</taxon>
        <taxon>Embryophyta</taxon>
        <taxon>Tracheophyta</taxon>
        <taxon>Spermatophyta</taxon>
        <taxon>Magnoliopsida</taxon>
        <taxon>eudicotyledons</taxon>
        <taxon>Gunneridae</taxon>
        <taxon>Pentapetalae</taxon>
        <taxon>rosids</taxon>
        <taxon>malvids</taxon>
        <taxon>Malvales</taxon>
        <taxon>Malvaceae</taxon>
        <taxon>Malvoideae</taxon>
        <taxon>Gossypium</taxon>
    </lineage>
</organism>
<dbReference type="AlphaFoldDB" id="A0A7J8R510"/>
<proteinExistence type="predicted"/>
<dbReference type="EMBL" id="JABFAC010000003">
    <property type="protein sequence ID" value="MBA0608908.1"/>
    <property type="molecule type" value="Genomic_DNA"/>
</dbReference>
<sequence length="74" mass="8196">MKENFESSKPNGKGNGGEDEGHDEYDNVIVATMPIGNHEMISVFSTIKGDVEPKEEAMRLGFIVRVLEAKKSKE</sequence>
<feature type="region of interest" description="Disordered" evidence="1">
    <location>
        <begin position="1"/>
        <end position="24"/>
    </location>
</feature>
<name>A0A7J8R510_GOSDV</name>
<accession>A0A7J8R510</accession>
<comment type="caution">
    <text evidence="2">The sequence shown here is derived from an EMBL/GenBank/DDBJ whole genome shotgun (WGS) entry which is preliminary data.</text>
</comment>
<keyword evidence="3" id="KW-1185">Reference proteome</keyword>
<feature type="non-terminal residue" evidence="2">
    <location>
        <position position="1"/>
    </location>
</feature>